<proteinExistence type="predicted"/>
<dbReference type="RefSeq" id="WP_229114079.1">
    <property type="nucleotide sequence ID" value="NZ_CP064787.1"/>
</dbReference>
<protein>
    <submittedName>
        <fullName evidence="2">Putative membrane protein</fullName>
    </submittedName>
</protein>
<name>A0A897N1P6_9EURY</name>
<keyword evidence="1" id="KW-0472">Membrane</keyword>
<dbReference type="GeneID" id="68853923"/>
<keyword evidence="1" id="KW-0812">Transmembrane</keyword>
<reference evidence="2" key="1">
    <citation type="submission" date="2020-11" db="EMBL/GenBank/DDBJ databases">
        <title>Carbohydrate-dependent, anaerobic sulfur respiration: A novel catabolism in halophilic archaea.</title>
        <authorList>
            <person name="Sorokin D.Y."/>
            <person name="Messina E."/>
            <person name="Smedile F."/>
            <person name="La Cono V."/>
            <person name="Hallsworth J.E."/>
            <person name="Yakimov M.M."/>
        </authorList>
    </citation>
    <scope>NUCLEOTIDE SEQUENCE</scope>
    <source>
        <strain evidence="2">HSR12-1</strain>
    </source>
</reference>
<evidence type="ECO:0000313" key="2">
    <source>
        <dbReference type="EMBL" id="QSG04625.1"/>
    </source>
</evidence>
<feature type="transmembrane region" description="Helical" evidence="1">
    <location>
        <begin position="75"/>
        <end position="91"/>
    </location>
</feature>
<feature type="transmembrane region" description="Helical" evidence="1">
    <location>
        <begin position="52"/>
        <end position="69"/>
    </location>
</feature>
<dbReference type="EMBL" id="CP064787">
    <property type="protein sequence ID" value="QSG04625.1"/>
    <property type="molecule type" value="Genomic_DNA"/>
</dbReference>
<dbReference type="Pfam" id="PF24363">
    <property type="entry name" value="DUF7519"/>
    <property type="match status" value="1"/>
</dbReference>
<dbReference type="Proteomes" id="UP000663525">
    <property type="component" value="Chromosome"/>
</dbReference>
<gene>
    <name evidence="2" type="ORF">HSR121_0268</name>
</gene>
<accession>A0A897N1P6</accession>
<dbReference type="AlphaFoldDB" id="A0A897N1P6"/>
<dbReference type="InterPro" id="IPR055941">
    <property type="entry name" value="DUF7519"/>
</dbReference>
<sequence length="160" mass="15525">MNVERAPSSEGLALTALAGVVAATGALLGGSAAALAGVPVVVLGVYRTSRATLAVGVALLFAGVVLAGLQESGVATVLTAMLGTVLAWDVGENAISMAGQVRTGSSGRAEIVHAAAVSAVTLTATVVGYSVFRLASGGQPGIALSLLVFGTVLVVLALGR</sequence>
<evidence type="ECO:0000313" key="3">
    <source>
        <dbReference type="Proteomes" id="UP000663525"/>
    </source>
</evidence>
<feature type="transmembrane region" description="Helical" evidence="1">
    <location>
        <begin position="138"/>
        <end position="158"/>
    </location>
</feature>
<organism evidence="2 3">
    <name type="scientific">Halapricum desulfuricans</name>
    <dbReference type="NCBI Taxonomy" id="2841257"/>
    <lineage>
        <taxon>Archaea</taxon>
        <taxon>Methanobacteriati</taxon>
        <taxon>Methanobacteriota</taxon>
        <taxon>Stenosarchaea group</taxon>
        <taxon>Halobacteria</taxon>
        <taxon>Halobacteriales</taxon>
        <taxon>Haloarculaceae</taxon>
        <taxon>Halapricum</taxon>
    </lineage>
</organism>
<feature type="transmembrane region" description="Helical" evidence="1">
    <location>
        <begin position="111"/>
        <end position="132"/>
    </location>
</feature>
<feature type="transmembrane region" description="Helical" evidence="1">
    <location>
        <begin position="12"/>
        <end position="45"/>
    </location>
</feature>
<keyword evidence="1" id="KW-1133">Transmembrane helix</keyword>
<evidence type="ECO:0000256" key="1">
    <source>
        <dbReference type="SAM" id="Phobius"/>
    </source>
</evidence>